<protein>
    <submittedName>
        <fullName evidence="2">Uncharacterized protein</fullName>
    </submittedName>
</protein>
<reference evidence="2 3" key="1">
    <citation type="submission" date="2015-07" db="EMBL/GenBank/DDBJ databases">
        <authorList>
            <consortium name="Pathogen Informatics"/>
        </authorList>
    </citation>
    <scope>NUCLEOTIDE SEQUENCE [LARGE SCALE GENOMIC DNA]</scope>
    <source>
        <strain evidence="2 3">A316</strain>
    </source>
</reference>
<gene>
    <name evidence="2" type="ORF">ERS013200_02991</name>
</gene>
<evidence type="ECO:0000256" key="1">
    <source>
        <dbReference type="SAM" id="MobiDB-lite"/>
    </source>
</evidence>
<dbReference type="Proteomes" id="UP000041770">
    <property type="component" value="Unassembled WGS sequence"/>
</dbReference>
<feature type="compositionally biased region" description="Basic residues" evidence="1">
    <location>
        <begin position="39"/>
        <end position="52"/>
    </location>
</feature>
<name>A0A656AEX0_VIBCL</name>
<dbReference type="EMBL" id="CWQY01000023">
    <property type="protein sequence ID" value="CSD04082.1"/>
    <property type="molecule type" value="Genomic_DNA"/>
</dbReference>
<proteinExistence type="predicted"/>
<feature type="region of interest" description="Disordered" evidence="1">
    <location>
        <begin position="31"/>
        <end position="52"/>
    </location>
</feature>
<evidence type="ECO:0000313" key="2">
    <source>
        <dbReference type="EMBL" id="CSD04082.1"/>
    </source>
</evidence>
<dbReference type="AlphaFoldDB" id="A0A656AEX0"/>
<accession>A0A656AEX0</accession>
<organism evidence="2 3">
    <name type="scientific">Vibrio cholerae</name>
    <dbReference type="NCBI Taxonomy" id="666"/>
    <lineage>
        <taxon>Bacteria</taxon>
        <taxon>Pseudomonadati</taxon>
        <taxon>Pseudomonadota</taxon>
        <taxon>Gammaproteobacteria</taxon>
        <taxon>Vibrionales</taxon>
        <taxon>Vibrionaceae</taxon>
        <taxon>Vibrio</taxon>
    </lineage>
</organism>
<evidence type="ECO:0000313" key="3">
    <source>
        <dbReference type="Proteomes" id="UP000041770"/>
    </source>
</evidence>
<sequence length="52" mass="6188">MAFTVRTSPCFDIHPFLIDEKSGFRQRLKNKLQNFRIGNNRRGKNRSHRPDS</sequence>